<dbReference type="InterPro" id="IPR003156">
    <property type="entry name" value="DHHA1_dom"/>
</dbReference>
<evidence type="ECO:0000313" key="3">
    <source>
        <dbReference type="Proteomes" id="UP000053239"/>
    </source>
</evidence>
<dbReference type="Gene3D" id="3.10.310.30">
    <property type="match status" value="1"/>
</dbReference>
<dbReference type="PANTHER" id="PTHR47618:SF1">
    <property type="entry name" value="BIFUNCTIONAL OLIGORIBONUCLEASE AND PAP PHOSPHATASE NRNA"/>
    <property type="match status" value="1"/>
</dbReference>
<dbReference type="Proteomes" id="UP000053239">
    <property type="component" value="Unassembled WGS sequence"/>
</dbReference>
<gene>
    <name evidence="2" type="ORF">PVNG_02353</name>
</gene>
<accession>A0A0J9TKG3</accession>
<organism evidence="2 3">
    <name type="scientific">Plasmodium vivax North Korean</name>
    <dbReference type="NCBI Taxonomy" id="1035514"/>
    <lineage>
        <taxon>Eukaryota</taxon>
        <taxon>Sar</taxon>
        <taxon>Alveolata</taxon>
        <taxon>Apicomplexa</taxon>
        <taxon>Aconoidasida</taxon>
        <taxon>Haemosporida</taxon>
        <taxon>Plasmodiidae</taxon>
        <taxon>Plasmodium</taxon>
        <taxon>Plasmodium (Plasmodium)</taxon>
    </lineage>
</organism>
<dbReference type="Pfam" id="PF02272">
    <property type="entry name" value="DHHA1"/>
    <property type="match status" value="1"/>
</dbReference>
<dbReference type="EMBL" id="KQ235637">
    <property type="protein sequence ID" value="KMZ96215.1"/>
    <property type="molecule type" value="Genomic_DNA"/>
</dbReference>
<dbReference type="PANTHER" id="PTHR47618">
    <property type="entry name" value="BIFUNCTIONAL OLIGORIBONUCLEASE AND PAP PHOSPHATASE NRNA"/>
    <property type="match status" value="1"/>
</dbReference>
<proteinExistence type="predicted"/>
<feature type="domain" description="DHHA1" evidence="1">
    <location>
        <begin position="120"/>
        <end position="188"/>
    </location>
</feature>
<dbReference type="AlphaFoldDB" id="A0A0J9TKG3"/>
<dbReference type="SUPFAM" id="SSF56784">
    <property type="entry name" value="HAD-like"/>
    <property type="match status" value="1"/>
</dbReference>
<evidence type="ECO:0000259" key="1">
    <source>
        <dbReference type="Pfam" id="PF02272"/>
    </source>
</evidence>
<dbReference type="GO" id="GO:0003676">
    <property type="term" value="F:nucleic acid binding"/>
    <property type="evidence" value="ECO:0007669"/>
    <property type="project" value="InterPro"/>
</dbReference>
<dbReference type="SUPFAM" id="SSF64182">
    <property type="entry name" value="DHH phosphoesterases"/>
    <property type="match status" value="1"/>
</dbReference>
<name>A0A0J9TKG3_PLAVI</name>
<dbReference type="Pfam" id="PF08282">
    <property type="entry name" value="Hydrolase_3"/>
    <property type="match status" value="1"/>
</dbReference>
<protein>
    <recommendedName>
        <fullName evidence="1">DHHA1 domain-containing protein</fullName>
    </recommendedName>
</protein>
<sequence>MTSKSNIPLKKGSPRSTISIIEEEGSLIVGLKLFYRSSDEQRVSEIIERAKQFEPSPKVSVFLYPGLINIEIQSNLRDKFSFVEFLANFLGVPFSNILTFGDNHNDIPMMKGGISTIGYIEDSVMWMMFTEASPSEIRVNLRSIGLLNVCKLAEEFGGGGHFNAAGTTLTSVEQVKVMVQRARELVSEFLSSNNYLSNDEEIENHRQRVMDKISPPYKVELGPREYASLSESRDTIGEIRREIKSAEEIKVIDEEIKKERDLEEILGDLSSSSEVFDDIEGLGKHTKIDDFKKPHFDPKELENVIKKIEEGKPAPGTIRPERIVDDEKCSIWCKIVKFFKDLFKKLFGSSR</sequence>
<evidence type="ECO:0000313" key="2">
    <source>
        <dbReference type="EMBL" id="KMZ96215.1"/>
    </source>
</evidence>
<dbReference type="InterPro" id="IPR038763">
    <property type="entry name" value="DHH_sf"/>
</dbReference>
<dbReference type="InterPro" id="IPR036412">
    <property type="entry name" value="HAD-like_sf"/>
</dbReference>
<dbReference type="InterPro" id="IPR051319">
    <property type="entry name" value="Oligoribo/pAp-PDE_c-di-AMP_PDE"/>
</dbReference>
<reference evidence="2 3" key="1">
    <citation type="submission" date="2011-09" db="EMBL/GenBank/DDBJ databases">
        <title>The Genome Sequence of Plasmodium vivax North Korean.</title>
        <authorList>
            <consortium name="The Broad Institute Genome Sequencing Platform"/>
            <consortium name="The Broad Institute Genome Sequencing Center for Infectious Disease"/>
            <person name="Neafsey D."/>
            <person name="Carlton J."/>
            <person name="Barnwell J."/>
            <person name="Collins W."/>
            <person name="Escalante A."/>
            <person name="Mullikin J."/>
            <person name="Saul A."/>
            <person name="Guigo R."/>
            <person name="Camara F."/>
            <person name="Young S.K."/>
            <person name="Zeng Q."/>
            <person name="Gargeya S."/>
            <person name="Fitzgerald M."/>
            <person name="Haas B."/>
            <person name="Abouelleil A."/>
            <person name="Alvarado L."/>
            <person name="Arachchi H.M."/>
            <person name="Berlin A."/>
            <person name="Brown A."/>
            <person name="Chapman S.B."/>
            <person name="Chen Z."/>
            <person name="Dunbar C."/>
            <person name="Freedman E."/>
            <person name="Gearin G."/>
            <person name="Gellesch M."/>
            <person name="Goldberg J."/>
            <person name="Griggs A."/>
            <person name="Gujja S."/>
            <person name="Heiman D."/>
            <person name="Howarth C."/>
            <person name="Larson L."/>
            <person name="Lui A."/>
            <person name="MacDonald P.J.P."/>
            <person name="Montmayeur A."/>
            <person name="Murphy C."/>
            <person name="Neiman D."/>
            <person name="Pearson M."/>
            <person name="Priest M."/>
            <person name="Roberts A."/>
            <person name="Saif S."/>
            <person name="Shea T."/>
            <person name="Shenoy N."/>
            <person name="Sisk P."/>
            <person name="Stolte C."/>
            <person name="Sykes S."/>
            <person name="Wortman J."/>
            <person name="Nusbaum C."/>
            <person name="Birren B."/>
        </authorList>
    </citation>
    <scope>NUCLEOTIDE SEQUENCE [LARGE SCALE GENOMIC DNA]</scope>
    <source>
        <strain evidence="2 3">North Korean</strain>
    </source>
</reference>